<sequence>MSNNRRPFYWKFSSYNVLSDGMLKDISYGDYALMMTVKDKPTEQKNIHDREPKLK</sequence>
<organism evidence="1 2">
    <name type="scientific">Proteiniborus ethanoligenes</name>
    <dbReference type="NCBI Taxonomy" id="415015"/>
    <lineage>
        <taxon>Bacteria</taxon>
        <taxon>Bacillati</taxon>
        <taxon>Bacillota</taxon>
        <taxon>Clostridia</taxon>
        <taxon>Eubacteriales</taxon>
        <taxon>Proteiniborus</taxon>
    </lineage>
</organism>
<proteinExistence type="predicted"/>
<dbReference type="Proteomes" id="UP000198625">
    <property type="component" value="Unassembled WGS sequence"/>
</dbReference>
<reference evidence="1 2" key="1">
    <citation type="submission" date="2016-10" db="EMBL/GenBank/DDBJ databases">
        <authorList>
            <person name="de Groot N.N."/>
        </authorList>
    </citation>
    <scope>NUCLEOTIDE SEQUENCE [LARGE SCALE GENOMIC DNA]</scope>
    <source>
        <strain evidence="1 2">DSM 21650</strain>
    </source>
</reference>
<gene>
    <name evidence="1" type="ORF">SAMN05660462_02140</name>
</gene>
<dbReference type="RefSeq" id="WP_176967951.1">
    <property type="nucleotide sequence ID" value="NZ_FNQE01000023.1"/>
</dbReference>
<name>A0A1H3QY85_9FIRM</name>
<keyword evidence="2" id="KW-1185">Reference proteome</keyword>
<protein>
    <submittedName>
        <fullName evidence="1">Uncharacterized protein</fullName>
    </submittedName>
</protein>
<dbReference type="EMBL" id="FNQE01000023">
    <property type="protein sequence ID" value="SDZ18336.1"/>
    <property type="molecule type" value="Genomic_DNA"/>
</dbReference>
<evidence type="ECO:0000313" key="1">
    <source>
        <dbReference type="EMBL" id="SDZ18336.1"/>
    </source>
</evidence>
<evidence type="ECO:0000313" key="2">
    <source>
        <dbReference type="Proteomes" id="UP000198625"/>
    </source>
</evidence>
<dbReference type="AlphaFoldDB" id="A0A1H3QY85"/>
<accession>A0A1H3QY85</accession>